<reference evidence="1 2" key="1">
    <citation type="submission" date="2024-01" db="EMBL/GenBank/DDBJ databases">
        <title>The genomes of 5 underutilized Papilionoideae crops provide insights into root nodulation and disease resistanc.</title>
        <authorList>
            <person name="Jiang F."/>
        </authorList>
    </citation>
    <scope>NUCLEOTIDE SEQUENCE [LARGE SCALE GENOMIC DNA]</scope>
    <source>
        <strain evidence="1">DUOXIRENSHENG_FW03</strain>
        <tissue evidence="1">Leaves</tissue>
    </source>
</reference>
<gene>
    <name evidence="1" type="ORF">VNO78_21170</name>
</gene>
<name>A0AAN9XHV1_PSOTE</name>
<dbReference type="Proteomes" id="UP001386955">
    <property type="component" value="Unassembled WGS sequence"/>
</dbReference>
<proteinExistence type="predicted"/>
<comment type="caution">
    <text evidence="1">The sequence shown here is derived from an EMBL/GenBank/DDBJ whole genome shotgun (WGS) entry which is preliminary data.</text>
</comment>
<organism evidence="1 2">
    <name type="scientific">Psophocarpus tetragonolobus</name>
    <name type="common">Winged bean</name>
    <name type="synonym">Dolichos tetragonolobus</name>
    <dbReference type="NCBI Taxonomy" id="3891"/>
    <lineage>
        <taxon>Eukaryota</taxon>
        <taxon>Viridiplantae</taxon>
        <taxon>Streptophyta</taxon>
        <taxon>Embryophyta</taxon>
        <taxon>Tracheophyta</taxon>
        <taxon>Spermatophyta</taxon>
        <taxon>Magnoliopsida</taxon>
        <taxon>eudicotyledons</taxon>
        <taxon>Gunneridae</taxon>
        <taxon>Pentapetalae</taxon>
        <taxon>rosids</taxon>
        <taxon>fabids</taxon>
        <taxon>Fabales</taxon>
        <taxon>Fabaceae</taxon>
        <taxon>Papilionoideae</taxon>
        <taxon>50 kb inversion clade</taxon>
        <taxon>NPAAA clade</taxon>
        <taxon>indigoferoid/millettioid clade</taxon>
        <taxon>Phaseoleae</taxon>
        <taxon>Psophocarpus</taxon>
    </lineage>
</organism>
<protein>
    <submittedName>
        <fullName evidence="1">Uncharacterized protein</fullName>
    </submittedName>
</protein>
<evidence type="ECO:0000313" key="1">
    <source>
        <dbReference type="EMBL" id="KAK7392724.1"/>
    </source>
</evidence>
<dbReference type="EMBL" id="JAYMYS010000005">
    <property type="protein sequence ID" value="KAK7392724.1"/>
    <property type="molecule type" value="Genomic_DNA"/>
</dbReference>
<evidence type="ECO:0000313" key="2">
    <source>
        <dbReference type="Proteomes" id="UP001386955"/>
    </source>
</evidence>
<dbReference type="AlphaFoldDB" id="A0AAN9XHV1"/>
<keyword evidence="2" id="KW-1185">Reference proteome</keyword>
<sequence>MACVSGEEGIEKLHEWCGPPTLLRHANLTVMLGFPKLHFDLCFVPFFPSSSTVCKVNTTLLAIESPTT</sequence>
<accession>A0AAN9XHV1</accession>